<dbReference type="Proteomes" id="UP000290900">
    <property type="component" value="Unassembled WGS sequence"/>
</dbReference>
<evidence type="ECO:0000313" key="1">
    <source>
        <dbReference type="EMBL" id="VEU22636.1"/>
    </source>
</evidence>
<sequence>MDSLKSAVSGTRSGFDIQNDLNLLDSIGSNIQELDTLRQTDLDARKARIEGT</sequence>
<organism evidence="1 2">
    <name type="scientific">Brettanomyces naardenensis</name>
    <name type="common">Yeast</name>
    <dbReference type="NCBI Taxonomy" id="13370"/>
    <lineage>
        <taxon>Eukaryota</taxon>
        <taxon>Fungi</taxon>
        <taxon>Dikarya</taxon>
        <taxon>Ascomycota</taxon>
        <taxon>Saccharomycotina</taxon>
        <taxon>Pichiomycetes</taxon>
        <taxon>Pichiales</taxon>
        <taxon>Pichiaceae</taxon>
        <taxon>Brettanomyces</taxon>
    </lineage>
</organism>
<protein>
    <submittedName>
        <fullName evidence="1">DEKNAAC103379</fullName>
    </submittedName>
</protein>
<reference evidence="1 2" key="1">
    <citation type="submission" date="2018-12" db="EMBL/GenBank/DDBJ databases">
        <authorList>
            <person name="Tiukova I."/>
            <person name="Dainat J."/>
        </authorList>
    </citation>
    <scope>NUCLEOTIDE SEQUENCE [LARGE SCALE GENOMIC DNA]</scope>
</reference>
<dbReference type="AlphaFoldDB" id="A0A448YP33"/>
<proteinExistence type="predicted"/>
<name>A0A448YP33_BRENA</name>
<keyword evidence="2" id="KW-1185">Reference proteome</keyword>
<evidence type="ECO:0000313" key="2">
    <source>
        <dbReference type="Proteomes" id="UP000290900"/>
    </source>
</evidence>
<dbReference type="InParanoid" id="A0A448YP33"/>
<gene>
    <name evidence="1" type="ORF">BRENAR_LOCUS3367</name>
</gene>
<dbReference type="EMBL" id="CAACVR010000023">
    <property type="protein sequence ID" value="VEU22636.1"/>
    <property type="molecule type" value="Genomic_DNA"/>
</dbReference>
<accession>A0A448YP33</accession>